<protein>
    <submittedName>
        <fullName evidence="1">Uncharacterized protein</fullName>
    </submittedName>
</protein>
<evidence type="ECO:0000313" key="2">
    <source>
        <dbReference type="Proteomes" id="UP000479114"/>
    </source>
</evidence>
<dbReference type="Proteomes" id="UP000479114">
    <property type="component" value="Chromosome"/>
</dbReference>
<sequence length="513" mass="55345">MKDSTNLLTDFDLCLALAQKAINSQMTYAWKAWKRRKQFSDTLSLYPKKDDGTPSKFGLTAVISPLEVSLNVKDGKLGQVKVTLTLASGNVHYYDEDREEAADQAISNWSVSFITDLDKKPVDLAALAQIDSDAHDVAAQLIAGSGLPDSVFAIEYLFMKLTEVDLLLSDNKNVNIPDGVNASARTKALSSLNHLLQGDMGEFMLGTVVRRNTLHAAPTFAMTDFVFDVHANWTNADAATLSYLGVFAGRSLPNDINAARIELAGDWVSPGMIDGSDALVSGIMAIRKEVFLDQYLMPQFTQVLGVNPTVNGLKRRFAVQNTQSHTSRDLVDRKVEDTRGYWLEIAIVPGSNAMSIAGSIDGSFTYTEHTLGPAGMETARLEGSGSKAISGSVALSTPGGTSAFSVDAKLNYGFGDLLSHEDAGGFGKVENAMSWIPKLLGINKGTLLEMLGEIVSDNVNALNAALQRALGHIAVDMSHHHFIPPGGGVFTFQNLRFSDQTGDMMLDVIYKAP</sequence>
<name>A0A6C0NTC8_9BACL</name>
<gene>
    <name evidence="1" type="ORF">GZH47_00270</name>
</gene>
<dbReference type="AlphaFoldDB" id="A0A6C0NTC8"/>
<keyword evidence="2" id="KW-1185">Reference proteome</keyword>
<dbReference type="RefSeq" id="WP_162637985.1">
    <property type="nucleotide sequence ID" value="NZ_CP048286.1"/>
</dbReference>
<proteinExistence type="predicted"/>
<reference evidence="1 2" key="1">
    <citation type="submission" date="2020-02" db="EMBL/GenBank/DDBJ databases">
        <title>Paenibacillus sp. nov., isolated from rhizosphere soil of tomato.</title>
        <authorList>
            <person name="Weon H.-Y."/>
            <person name="Lee S.A."/>
        </authorList>
    </citation>
    <scope>NUCLEOTIDE SEQUENCE [LARGE SCALE GENOMIC DNA]</scope>
    <source>
        <strain evidence="1 2">14171R-81</strain>
    </source>
</reference>
<dbReference type="EMBL" id="CP048286">
    <property type="protein sequence ID" value="QHW29415.1"/>
    <property type="molecule type" value="Genomic_DNA"/>
</dbReference>
<dbReference type="KEGG" id="prz:GZH47_00270"/>
<accession>A0A6C0NTC8</accession>
<organism evidence="1 2">
    <name type="scientific">Paenibacillus rhizovicinus</name>
    <dbReference type="NCBI Taxonomy" id="2704463"/>
    <lineage>
        <taxon>Bacteria</taxon>
        <taxon>Bacillati</taxon>
        <taxon>Bacillota</taxon>
        <taxon>Bacilli</taxon>
        <taxon>Bacillales</taxon>
        <taxon>Paenibacillaceae</taxon>
        <taxon>Paenibacillus</taxon>
    </lineage>
</organism>
<evidence type="ECO:0000313" key="1">
    <source>
        <dbReference type="EMBL" id="QHW29415.1"/>
    </source>
</evidence>